<evidence type="ECO:0000313" key="5">
    <source>
        <dbReference type="Proteomes" id="UP000683360"/>
    </source>
</evidence>
<name>A0A8S3PWX4_MYTED</name>
<comment type="cofactor">
    <cofactor evidence="1">
        <name>a divalent metal cation</name>
        <dbReference type="ChEBI" id="CHEBI:60240"/>
    </cofactor>
</comment>
<protein>
    <recommendedName>
        <fullName evidence="3">DDE Tnp4 domain-containing protein</fullName>
    </recommendedName>
</protein>
<keyword evidence="2" id="KW-0479">Metal-binding</keyword>
<evidence type="ECO:0000313" key="4">
    <source>
        <dbReference type="EMBL" id="CAG2188475.1"/>
    </source>
</evidence>
<dbReference type="AlphaFoldDB" id="A0A8S3PWX4"/>
<dbReference type="Proteomes" id="UP000683360">
    <property type="component" value="Unassembled WGS sequence"/>
</dbReference>
<keyword evidence="5" id="KW-1185">Reference proteome</keyword>
<proteinExistence type="predicted"/>
<sequence length="228" mass="25925">MEEVPDFDIGWGEKLIEMDSYSEEYLLGWLLKDDLQNTELHIALENPGLAPQPQHAQSRIPLTKKQHRNDLKLTRTATDLMPMTMAVQNKPASVDEEGNCHTIFLPFSNEVTVETTKNPTSSETMFKMPLHHEYINPIPYHPTFCDRAFHFISNLWCGNVSDRYITEHSGFLDNIKAGDGVMADRGFLIRDLLLERKATLNIPPFTKKCVLNPLAAEFFSCFVAPKAS</sequence>
<dbReference type="Pfam" id="PF13359">
    <property type="entry name" value="DDE_Tnp_4"/>
    <property type="match status" value="1"/>
</dbReference>
<organism evidence="4 5">
    <name type="scientific">Mytilus edulis</name>
    <name type="common">Blue mussel</name>
    <dbReference type="NCBI Taxonomy" id="6550"/>
    <lineage>
        <taxon>Eukaryota</taxon>
        <taxon>Metazoa</taxon>
        <taxon>Spiralia</taxon>
        <taxon>Lophotrochozoa</taxon>
        <taxon>Mollusca</taxon>
        <taxon>Bivalvia</taxon>
        <taxon>Autobranchia</taxon>
        <taxon>Pteriomorphia</taxon>
        <taxon>Mytilida</taxon>
        <taxon>Mytiloidea</taxon>
        <taxon>Mytilidae</taxon>
        <taxon>Mytilinae</taxon>
        <taxon>Mytilus</taxon>
    </lineage>
</organism>
<evidence type="ECO:0000256" key="2">
    <source>
        <dbReference type="ARBA" id="ARBA00022723"/>
    </source>
</evidence>
<dbReference type="GO" id="GO:0046872">
    <property type="term" value="F:metal ion binding"/>
    <property type="evidence" value="ECO:0007669"/>
    <property type="project" value="UniProtKB-KW"/>
</dbReference>
<comment type="caution">
    <text evidence="4">The sequence shown here is derived from an EMBL/GenBank/DDBJ whole genome shotgun (WGS) entry which is preliminary data.</text>
</comment>
<dbReference type="InterPro" id="IPR027806">
    <property type="entry name" value="HARBI1_dom"/>
</dbReference>
<dbReference type="OrthoDB" id="6587225at2759"/>
<gene>
    <name evidence="4" type="ORF">MEDL_3888</name>
</gene>
<dbReference type="PANTHER" id="PTHR23080">
    <property type="entry name" value="THAP DOMAIN PROTEIN"/>
    <property type="match status" value="1"/>
</dbReference>
<reference evidence="4" key="1">
    <citation type="submission" date="2021-03" db="EMBL/GenBank/DDBJ databases">
        <authorList>
            <person name="Bekaert M."/>
        </authorList>
    </citation>
    <scope>NUCLEOTIDE SEQUENCE</scope>
</reference>
<accession>A0A8S3PWX4</accession>
<feature type="domain" description="DDE Tnp4" evidence="3">
    <location>
        <begin position="147"/>
        <end position="195"/>
    </location>
</feature>
<evidence type="ECO:0000256" key="1">
    <source>
        <dbReference type="ARBA" id="ARBA00001968"/>
    </source>
</evidence>
<dbReference type="EMBL" id="CAJPWZ010000241">
    <property type="protein sequence ID" value="CAG2188475.1"/>
    <property type="molecule type" value="Genomic_DNA"/>
</dbReference>
<evidence type="ECO:0000259" key="3">
    <source>
        <dbReference type="Pfam" id="PF13359"/>
    </source>
</evidence>